<dbReference type="EMBL" id="BKCJ011851649">
    <property type="protein sequence ID" value="GFD58331.1"/>
    <property type="molecule type" value="Genomic_DNA"/>
</dbReference>
<feature type="non-terminal residue" evidence="1">
    <location>
        <position position="84"/>
    </location>
</feature>
<organism evidence="1">
    <name type="scientific">Tanacetum cinerariifolium</name>
    <name type="common">Dalmatian daisy</name>
    <name type="synonym">Chrysanthemum cinerariifolium</name>
    <dbReference type="NCBI Taxonomy" id="118510"/>
    <lineage>
        <taxon>Eukaryota</taxon>
        <taxon>Viridiplantae</taxon>
        <taxon>Streptophyta</taxon>
        <taxon>Embryophyta</taxon>
        <taxon>Tracheophyta</taxon>
        <taxon>Spermatophyta</taxon>
        <taxon>Magnoliopsida</taxon>
        <taxon>eudicotyledons</taxon>
        <taxon>Gunneridae</taxon>
        <taxon>Pentapetalae</taxon>
        <taxon>asterids</taxon>
        <taxon>campanulids</taxon>
        <taxon>Asterales</taxon>
        <taxon>Asteraceae</taxon>
        <taxon>Asteroideae</taxon>
        <taxon>Anthemideae</taxon>
        <taxon>Anthemidinae</taxon>
        <taxon>Tanacetum</taxon>
    </lineage>
</organism>
<comment type="caution">
    <text evidence="1">The sequence shown here is derived from an EMBL/GenBank/DDBJ whole genome shotgun (WGS) entry which is preliminary data.</text>
</comment>
<protein>
    <submittedName>
        <fullName evidence="1">Uncharacterized protein</fullName>
    </submittedName>
</protein>
<gene>
    <name evidence="1" type="ORF">Tci_930300</name>
</gene>
<dbReference type="InterPro" id="IPR010281">
    <property type="entry name" value="DUF885"/>
</dbReference>
<accession>A0A699XN84</accession>
<proteinExistence type="predicted"/>
<dbReference type="Pfam" id="PF05960">
    <property type="entry name" value="DUF885"/>
    <property type="match status" value="1"/>
</dbReference>
<name>A0A699XN84_TANCI</name>
<evidence type="ECO:0000313" key="1">
    <source>
        <dbReference type="EMBL" id="GFD58331.1"/>
    </source>
</evidence>
<dbReference type="AlphaFoldDB" id="A0A699XN84"/>
<reference evidence="1" key="1">
    <citation type="journal article" date="2019" name="Sci. Rep.">
        <title>Draft genome of Tanacetum cinerariifolium, the natural source of mosquito coil.</title>
        <authorList>
            <person name="Yamashiro T."/>
            <person name="Shiraishi A."/>
            <person name="Satake H."/>
            <person name="Nakayama K."/>
        </authorList>
    </citation>
    <scope>NUCLEOTIDE SEQUENCE</scope>
</reference>
<sequence length="84" mass="9324">MQAKDIDVTDATKSLFYGPINSFPKDFSDADKKRLTEAYKQAILTKIAPTYRKLGTFLATEYLPKSRATSGINAVPGGPEIYNY</sequence>